<dbReference type="Pfam" id="PF01395">
    <property type="entry name" value="PBP_GOBP"/>
    <property type="match status" value="1"/>
</dbReference>
<comment type="caution">
    <text evidence="2">The sequence shown here is derived from an EMBL/GenBank/DDBJ whole genome shotgun (WGS) entry which is preliminary data.</text>
</comment>
<feature type="region of interest" description="Disordered" evidence="1">
    <location>
        <begin position="90"/>
        <end position="110"/>
    </location>
</feature>
<dbReference type="GO" id="GO:0005549">
    <property type="term" value="F:odorant binding"/>
    <property type="evidence" value="ECO:0007669"/>
    <property type="project" value="InterPro"/>
</dbReference>
<organism evidence="2 3">
    <name type="scientific">Parnassius apollo</name>
    <name type="common">Apollo butterfly</name>
    <name type="synonym">Papilio apollo</name>
    <dbReference type="NCBI Taxonomy" id="110799"/>
    <lineage>
        <taxon>Eukaryota</taxon>
        <taxon>Metazoa</taxon>
        <taxon>Ecdysozoa</taxon>
        <taxon>Arthropoda</taxon>
        <taxon>Hexapoda</taxon>
        <taxon>Insecta</taxon>
        <taxon>Pterygota</taxon>
        <taxon>Neoptera</taxon>
        <taxon>Endopterygota</taxon>
        <taxon>Lepidoptera</taxon>
        <taxon>Glossata</taxon>
        <taxon>Ditrysia</taxon>
        <taxon>Papilionoidea</taxon>
        <taxon>Papilionidae</taxon>
        <taxon>Parnassiinae</taxon>
        <taxon>Parnassini</taxon>
        <taxon>Parnassius</taxon>
        <taxon>Parnassius</taxon>
    </lineage>
</organism>
<evidence type="ECO:0000313" key="2">
    <source>
        <dbReference type="EMBL" id="CAG4954883.1"/>
    </source>
</evidence>
<evidence type="ECO:0000256" key="1">
    <source>
        <dbReference type="SAM" id="MobiDB-lite"/>
    </source>
</evidence>
<dbReference type="EMBL" id="CAJQZP010000295">
    <property type="protein sequence ID" value="CAG4954883.1"/>
    <property type="molecule type" value="Genomic_DNA"/>
</dbReference>
<dbReference type="CDD" id="cd23992">
    <property type="entry name" value="PBP_GOBP"/>
    <property type="match status" value="1"/>
</dbReference>
<dbReference type="OrthoDB" id="7425177at2759"/>
<evidence type="ECO:0000313" key="3">
    <source>
        <dbReference type="Proteomes" id="UP000691718"/>
    </source>
</evidence>
<dbReference type="AlphaFoldDB" id="A0A8S3WE68"/>
<gene>
    <name evidence="2" type="ORF">PAPOLLO_LOCUS5172</name>
</gene>
<sequence length="153" mass="17473">MAEYNLKAWALCLLRKSNMISKEGVFHLDVALAGIPDKERIAVEKKIDECLYVKERKPEEIAWHFLKCYHQDNPKHSYISENTITLASSKHLMEDDHSQPSTSKISEDHDDGSFVTTLTSIMDTKIRNESLLSSSIKDAFDRVSSNKDKEINS</sequence>
<dbReference type="Proteomes" id="UP000691718">
    <property type="component" value="Unassembled WGS sequence"/>
</dbReference>
<protein>
    <submittedName>
        <fullName evidence="2">(apollo) hypothetical protein</fullName>
    </submittedName>
</protein>
<reference evidence="2" key="1">
    <citation type="submission" date="2021-04" db="EMBL/GenBank/DDBJ databases">
        <authorList>
            <person name="Tunstrom K."/>
        </authorList>
    </citation>
    <scope>NUCLEOTIDE SEQUENCE</scope>
</reference>
<dbReference type="InterPro" id="IPR006170">
    <property type="entry name" value="PBP/GOBP"/>
</dbReference>
<proteinExistence type="predicted"/>
<name>A0A8S3WE68_PARAO</name>
<keyword evidence="3" id="KW-1185">Reference proteome</keyword>
<accession>A0A8S3WE68</accession>